<dbReference type="PROSITE" id="PS51257">
    <property type="entry name" value="PROKAR_LIPOPROTEIN"/>
    <property type="match status" value="1"/>
</dbReference>
<dbReference type="GO" id="GO:0050661">
    <property type="term" value="F:NADP binding"/>
    <property type="evidence" value="ECO:0007669"/>
    <property type="project" value="TreeGrafter"/>
</dbReference>
<dbReference type="Pfam" id="PF08546">
    <property type="entry name" value="ApbA_C"/>
    <property type="match status" value="1"/>
</dbReference>
<evidence type="ECO:0000259" key="3">
    <source>
        <dbReference type="Pfam" id="PF08546"/>
    </source>
</evidence>
<dbReference type="InterPro" id="IPR008927">
    <property type="entry name" value="6-PGluconate_DH-like_C_sf"/>
</dbReference>
<dbReference type="SUPFAM" id="SSF48179">
    <property type="entry name" value="6-phosphogluconate dehydrogenase C-terminal domain-like"/>
    <property type="match status" value="1"/>
</dbReference>
<dbReference type="PANTHER" id="PTHR43765:SF2">
    <property type="entry name" value="2-DEHYDROPANTOATE 2-REDUCTASE"/>
    <property type="match status" value="1"/>
</dbReference>
<reference evidence="5" key="2">
    <citation type="submission" date="2010-04" db="EMBL/GenBank/DDBJ databases">
        <authorList>
            <person name="Buell R."/>
            <person name="Hamilton J."/>
            <person name="Hostetler J."/>
        </authorList>
    </citation>
    <scope>NUCLEOTIDE SEQUENCE [LARGE SCALE GENOMIC DNA]</scope>
    <source>
        <strain evidence="5">DAOM:BR144</strain>
    </source>
</reference>
<accession>K3W556</accession>
<dbReference type="EnsemblProtists" id="PYU1_T000097">
    <property type="protein sequence ID" value="PYU1_T000097"/>
    <property type="gene ID" value="PYU1_G000097"/>
</dbReference>
<dbReference type="AlphaFoldDB" id="K3W556"/>
<dbReference type="PANTHER" id="PTHR43765">
    <property type="entry name" value="2-DEHYDROPANTOATE 2-REDUCTASE-RELATED"/>
    <property type="match status" value="1"/>
</dbReference>
<keyword evidence="2" id="KW-0560">Oxidoreductase</keyword>
<organism evidence="4 5">
    <name type="scientific">Globisporangium ultimum (strain ATCC 200006 / CBS 805.95 / DAOM BR144)</name>
    <name type="common">Pythium ultimum</name>
    <dbReference type="NCBI Taxonomy" id="431595"/>
    <lineage>
        <taxon>Eukaryota</taxon>
        <taxon>Sar</taxon>
        <taxon>Stramenopiles</taxon>
        <taxon>Oomycota</taxon>
        <taxon>Peronosporomycetes</taxon>
        <taxon>Pythiales</taxon>
        <taxon>Pythiaceae</taxon>
        <taxon>Globisporangium</taxon>
    </lineage>
</organism>
<sequence length="139" mass="15422">MKAMLWKKLIVNAGINPIASILNAPNQSVGACDWSRDLVKAVVHEAYQVAEKEKITLNCTEEELRQDVLQVAVNTGTNICSMLADLRNGSRTEIDAITGKIVAFGRTHGVPTPTNEWLVQRIKELESLQQRDALPRKQS</sequence>
<keyword evidence="5" id="KW-1185">Reference proteome</keyword>
<proteinExistence type="predicted"/>
<evidence type="ECO:0000313" key="4">
    <source>
        <dbReference type="EnsemblProtists" id="PYU1_T000097"/>
    </source>
</evidence>
<name>K3W556_GLOUD</name>
<reference evidence="4" key="3">
    <citation type="submission" date="2015-02" db="UniProtKB">
        <authorList>
            <consortium name="EnsemblProtists"/>
        </authorList>
    </citation>
    <scope>IDENTIFICATION</scope>
    <source>
        <strain evidence="4">DAOM BR144</strain>
    </source>
</reference>
<evidence type="ECO:0000256" key="2">
    <source>
        <dbReference type="ARBA" id="ARBA00023002"/>
    </source>
</evidence>
<protein>
    <recommendedName>
        <fullName evidence="3">Ketopantoate reductase C-terminal domain-containing protein</fullName>
    </recommendedName>
</protein>
<evidence type="ECO:0000313" key="5">
    <source>
        <dbReference type="Proteomes" id="UP000019132"/>
    </source>
</evidence>
<dbReference type="VEuPathDB" id="FungiDB:PYU1_G000097"/>
<dbReference type="GO" id="GO:0005737">
    <property type="term" value="C:cytoplasm"/>
    <property type="evidence" value="ECO:0007669"/>
    <property type="project" value="TreeGrafter"/>
</dbReference>
<dbReference type="InParanoid" id="K3W556"/>
<dbReference type="EMBL" id="GL376636">
    <property type="status" value="NOT_ANNOTATED_CDS"/>
    <property type="molecule type" value="Genomic_DNA"/>
</dbReference>
<reference evidence="5" key="1">
    <citation type="journal article" date="2010" name="Genome Biol.">
        <title>Genome sequence of the necrotrophic plant pathogen Pythium ultimum reveals original pathogenicity mechanisms and effector repertoire.</title>
        <authorList>
            <person name="Levesque C.A."/>
            <person name="Brouwer H."/>
            <person name="Cano L."/>
            <person name="Hamilton J.P."/>
            <person name="Holt C."/>
            <person name="Huitema E."/>
            <person name="Raffaele S."/>
            <person name="Robideau G.P."/>
            <person name="Thines M."/>
            <person name="Win J."/>
            <person name="Zerillo M.M."/>
            <person name="Beakes G.W."/>
            <person name="Boore J.L."/>
            <person name="Busam D."/>
            <person name="Dumas B."/>
            <person name="Ferriera S."/>
            <person name="Fuerstenberg S.I."/>
            <person name="Gachon C.M."/>
            <person name="Gaulin E."/>
            <person name="Govers F."/>
            <person name="Grenville-Briggs L."/>
            <person name="Horner N."/>
            <person name="Hostetler J."/>
            <person name="Jiang R.H."/>
            <person name="Johnson J."/>
            <person name="Krajaejun T."/>
            <person name="Lin H."/>
            <person name="Meijer H.J."/>
            <person name="Moore B."/>
            <person name="Morris P."/>
            <person name="Phuntmart V."/>
            <person name="Puiu D."/>
            <person name="Shetty J."/>
            <person name="Stajich J.E."/>
            <person name="Tripathy S."/>
            <person name="Wawra S."/>
            <person name="van West P."/>
            <person name="Whitty B.R."/>
            <person name="Coutinho P.M."/>
            <person name="Henrissat B."/>
            <person name="Martin F."/>
            <person name="Thomas P.D."/>
            <person name="Tyler B.M."/>
            <person name="De Vries R.P."/>
            <person name="Kamoun S."/>
            <person name="Yandell M."/>
            <person name="Tisserat N."/>
            <person name="Buell C.R."/>
        </authorList>
    </citation>
    <scope>NUCLEOTIDE SEQUENCE</scope>
    <source>
        <strain evidence="5">DAOM:BR144</strain>
    </source>
</reference>
<dbReference type="GO" id="GO:0008677">
    <property type="term" value="F:2-dehydropantoate 2-reductase activity"/>
    <property type="evidence" value="ECO:0007669"/>
    <property type="project" value="TreeGrafter"/>
</dbReference>
<dbReference type="STRING" id="431595.K3W556"/>
<dbReference type="InterPro" id="IPR050838">
    <property type="entry name" value="Ketopantoate_reductase"/>
</dbReference>
<keyword evidence="1" id="KW-0521">NADP</keyword>
<dbReference type="Gene3D" id="1.10.1040.10">
    <property type="entry name" value="N-(1-d-carboxylethyl)-l-norvaline Dehydrogenase, domain 2"/>
    <property type="match status" value="1"/>
</dbReference>
<dbReference type="InterPro" id="IPR013752">
    <property type="entry name" value="KPA_reductase"/>
</dbReference>
<dbReference type="Proteomes" id="UP000019132">
    <property type="component" value="Unassembled WGS sequence"/>
</dbReference>
<dbReference type="InterPro" id="IPR013328">
    <property type="entry name" value="6PGD_dom2"/>
</dbReference>
<dbReference type="HOGENOM" id="CLU_1849125_0_0_1"/>
<feature type="domain" description="Ketopantoate reductase C-terminal" evidence="3">
    <location>
        <begin position="2"/>
        <end position="126"/>
    </location>
</feature>
<evidence type="ECO:0000256" key="1">
    <source>
        <dbReference type="ARBA" id="ARBA00022857"/>
    </source>
</evidence>